<evidence type="ECO:0000313" key="2">
    <source>
        <dbReference type="EMBL" id="SFD64364.1"/>
    </source>
</evidence>
<accession>A0A1I1U0X8</accession>
<feature type="region of interest" description="Disordered" evidence="1">
    <location>
        <begin position="1"/>
        <end position="55"/>
    </location>
</feature>
<evidence type="ECO:0000256" key="1">
    <source>
        <dbReference type="SAM" id="MobiDB-lite"/>
    </source>
</evidence>
<protein>
    <recommendedName>
        <fullName evidence="4">YjzC-like protein</fullName>
    </recommendedName>
</protein>
<gene>
    <name evidence="2" type="ORF">SAMN04489710_104220</name>
</gene>
<dbReference type="AlphaFoldDB" id="A0A1I1U0X8"/>
<proteinExistence type="predicted"/>
<feature type="compositionally biased region" description="Basic and acidic residues" evidence="1">
    <location>
        <begin position="32"/>
        <end position="42"/>
    </location>
</feature>
<dbReference type="EMBL" id="FOMQ01000004">
    <property type="protein sequence ID" value="SFD64364.1"/>
    <property type="molecule type" value="Genomic_DNA"/>
</dbReference>
<dbReference type="RefSeq" id="WP_175525974.1">
    <property type="nucleotide sequence ID" value="NZ_FOMQ01000004.1"/>
</dbReference>
<name>A0A1I1U0X8_9BURK</name>
<keyword evidence="3" id="KW-1185">Reference proteome</keyword>
<organism evidence="2 3">
    <name type="scientific">Paracidovorax konjaci</name>
    <dbReference type="NCBI Taxonomy" id="32040"/>
    <lineage>
        <taxon>Bacteria</taxon>
        <taxon>Pseudomonadati</taxon>
        <taxon>Pseudomonadota</taxon>
        <taxon>Betaproteobacteria</taxon>
        <taxon>Burkholderiales</taxon>
        <taxon>Comamonadaceae</taxon>
        <taxon>Paracidovorax</taxon>
    </lineage>
</organism>
<sequence length="55" mass="6494">MSEKKFYSGQECPKTAKYGQYSDRTDQYSGAEYDRNVDKGEKFPPSLNNHHFREK</sequence>
<evidence type="ECO:0000313" key="3">
    <source>
        <dbReference type="Proteomes" id="UP000199517"/>
    </source>
</evidence>
<reference evidence="3" key="1">
    <citation type="submission" date="2016-10" db="EMBL/GenBank/DDBJ databases">
        <authorList>
            <person name="Varghese N."/>
            <person name="Submissions S."/>
        </authorList>
    </citation>
    <scope>NUCLEOTIDE SEQUENCE [LARGE SCALE GENOMIC DNA]</scope>
    <source>
        <strain evidence="3">DSM 7481</strain>
    </source>
</reference>
<dbReference type="Proteomes" id="UP000199517">
    <property type="component" value="Unassembled WGS sequence"/>
</dbReference>
<evidence type="ECO:0008006" key="4">
    <source>
        <dbReference type="Google" id="ProtNLM"/>
    </source>
</evidence>